<dbReference type="CDD" id="cd03467">
    <property type="entry name" value="Rieske"/>
    <property type="match status" value="1"/>
</dbReference>
<dbReference type="InterPro" id="IPR014349">
    <property type="entry name" value="Rieske_Fe-S_prot"/>
</dbReference>
<sequence length="142" mass="14010">MGMTELGSAMPEIGRREALGAAGLAACGLAVAGCGSGAKAEPVAGIKGKVLAKVADVPVGGGIVVQEYKIVVTQPAKGVFKAFSAVCTHKGCVVSAPEKNVMTCGCHGSEFAADSGKALQGPATAPLVVYRVKVEGDGVVVV</sequence>
<feature type="domain" description="Rieske" evidence="4">
    <location>
        <begin position="49"/>
        <end position="141"/>
    </location>
</feature>
<dbReference type="PANTHER" id="PTHR10134">
    <property type="entry name" value="CYTOCHROME B-C1 COMPLEX SUBUNIT RIESKE, MITOCHONDRIAL"/>
    <property type="match status" value="1"/>
</dbReference>
<evidence type="ECO:0000256" key="3">
    <source>
        <dbReference type="ARBA" id="ARBA00029586"/>
    </source>
</evidence>
<protein>
    <recommendedName>
        <fullName evidence="2">Cytochrome bc1 complex Rieske iron-sulfur subunit</fullName>
    </recommendedName>
    <alternativeName>
        <fullName evidence="3">Cytochrome bc1 reductase complex subunit QcrA</fullName>
    </alternativeName>
</protein>
<evidence type="ECO:0000256" key="1">
    <source>
        <dbReference type="ARBA" id="ARBA00002494"/>
    </source>
</evidence>
<dbReference type="RefSeq" id="WP_219528591.1">
    <property type="nucleotide sequence ID" value="NZ_JAHKRM010000004.1"/>
</dbReference>
<dbReference type="Proteomes" id="UP001597097">
    <property type="component" value="Unassembled WGS sequence"/>
</dbReference>
<evidence type="ECO:0000259" key="4">
    <source>
        <dbReference type="PROSITE" id="PS51296"/>
    </source>
</evidence>
<name>A0ABW4GKH5_9ACTN</name>
<dbReference type="EMBL" id="JBHUCM010000035">
    <property type="protein sequence ID" value="MFD1542881.1"/>
    <property type="molecule type" value="Genomic_DNA"/>
</dbReference>
<evidence type="ECO:0000313" key="6">
    <source>
        <dbReference type="Proteomes" id="UP001597097"/>
    </source>
</evidence>
<dbReference type="PROSITE" id="PS51296">
    <property type="entry name" value="RIESKE"/>
    <property type="match status" value="1"/>
</dbReference>
<reference evidence="6" key="1">
    <citation type="journal article" date="2019" name="Int. J. Syst. Evol. Microbiol.">
        <title>The Global Catalogue of Microorganisms (GCM) 10K type strain sequencing project: providing services to taxonomists for standard genome sequencing and annotation.</title>
        <authorList>
            <consortium name="The Broad Institute Genomics Platform"/>
            <consortium name="The Broad Institute Genome Sequencing Center for Infectious Disease"/>
            <person name="Wu L."/>
            <person name="Ma J."/>
        </authorList>
    </citation>
    <scope>NUCLEOTIDE SEQUENCE [LARGE SCALE GENOMIC DNA]</scope>
    <source>
        <strain evidence="6">CGMCC 1.15399</strain>
    </source>
</reference>
<dbReference type="InterPro" id="IPR006311">
    <property type="entry name" value="TAT_signal"/>
</dbReference>
<organism evidence="5 6">
    <name type="scientific">Nonomuraea guangzhouensis</name>
    <dbReference type="NCBI Taxonomy" id="1291555"/>
    <lineage>
        <taxon>Bacteria</taxon>
        <taxon>Bacillati</taxon>
        <taxon>Actinomycetota</taxon>
        <taxon>Actinomycetes</taxon>
        <taxon>Streptosporangiales</taxon>
        <taxon>Streptosporangiaceae</taxon>
        <taxon>Nonomuraea</taxon>
    </lineage>
</organism>
<accession>A0ABW4GKH5</accession>
<evidence type="ECO:0000256" key="2">
    <source>
        <dbReference type="ARBA" id="ARBA00015816"/>
    </source>
</evidence>
<dbReference type="Pfam" id="PF00355">
    <property type="entry name" value="Rieske"/>
    <property type="match status" value="1"/>
</dbReference>
<proteinExistence type="predicted"/>
<keyword evidence="6" id="KW-1185">Reference proteome</keyword>
<evidence type="ECO:0000313" key="5">
    <source>
        <dbReference type="EMBL" id="MFD1542881.1"/>
    </source>
</evidence>
<comment type="caution">
    <text evidence="5">The sequence shown here is derived from an EMBL/GenBank/DDBJ whole genome shotgun (WGS) entry which is preliminary data.</text>
</comment>
<gene>
    <name evidence="5" type="ORF">ACFSJ0_37920</name>
</gene>
<comment type="function">
    <text evidence="1">Iron-sulfur subunit of the cytochrome bc1 complex, an essential component of the respiratory electron transport chain required for ATP synthesis. The bc1 complex catalyzes the oxidation of menaquinol and the reduction of cytochrome c in the respiratory chain. The bc1 complex operates through a Q-cycle mechanism that couples electron transfer to generation of the proton gradient that drives ATP synthesis.</text>
</comment>
<dbReference type="InterPro" id="IPR017941">
    <property type="entry name" value="Rieske_2Fe-2S"/>
</dbReference>
<dbReference type="PROSITE" id="PS51318">
    <property type="entry name" value="TAT"/>
    <property type="match status" value="1"/>
</dbReference>